<dbReference type="InterPro" id="IPR041633">
    <property type="entry name" value="Polbeta"/>
</dbReference>
<name>A0ABV4BNJ8_9CLOT</name>
<sequence length="299" mass="35173">MEKTILQYQKAFNVVIERLKANDSILAAMVFGSMITGDLWDESDIDLLVICDNNMDNMKNLYTEEEGVPIHVKLMSKGNFLQLPERDLKGGFIHRIISSSRLIFSKDMDITSKYDVGRYYPDLDRERWNMFYLGELFKNMSICKKYLQNDGIHTSYIAAVRSIEEFSKLYINSSGHMISKDAVTIAMNLNDDFKLCVDNLFFNDAKKVEEAIKDTMDYLKKNVDKNIRNVAKILLNYMREKDCFLSSEDIRNDELFYNYNINVEEILNELWKKNLIKRETRDYKMKNGTPLFKENVYFI</sequence>
<accession>A0ABV4BNJ8</accession>
<evidence type="ECO:0000259" key="1">
    <source>
        <dbReference type="Pfam" id="PF18765"/>
    </source>
</evidence>
<dbReference type="Gene3D" id="3.30.460.10">
    <property type="entry name" value="Beta Polymerase, domain 2"/>
    <property type="match status" value="1"/>
</dbReference>
<reference evidence="2 3" key="1">
    <citation type="submission" date="2024-08" db="EMBL/GenBank/DDBJ databases">
        <title>Clostridium lapicellarii sp. nov., and Clostridium renhuaiense sp. nov., two species isolated from the mud in a fermentation cellar used for producing sauce-flavour Chinese liquors.</title>
        <authorList>
            <person name="Yang F."/>
            <person name="Wang H."/>
            <person name="Chen L.Q."/>
            <person name="Zhou N."/>
            <person name="Lu J.J."/>
            <person name="Pu X.X."/>
            <person name="Wan B."/>
            <person name="Wang L."/>
            <person name="Liu S.J."/>
        </authorList>
    </citation>
    <scope>NUCLEOTIDE SEQUENCE [LARGE SCALE GENOMIC DNA]</scope>
    <source>
        <strain evidence="2 3">MT-5</strain>
    </source>
</reference>
<evidence type="ECO:0000313" key="3">
    <source>
        <dbReference type="Proteomes" id="UP001564657"/>
    </source>
</evidence>
<gene>
    <name evidence="2" type="ORF">AB8U03_09100</name>
</gene>
<dbReference type="RefSeq" id="WP_369704236.1">
    <property type="nucleotide sequence ID" value="NZ_JBGEWD010000007.1"/>
</dbReference>
<evidence type="ECO:0000313" key="2">
    <source>
        <dbReference type="EMBL" id="MEY8000350.1"/>
    </source>
</evidence>
<dbReference type="Proteomes" id="UP001564657">
    <property type="component" value="Unassembled WGS sequence"/>
</dbReference>
<dbReference type="Pfam" id="PF18765">
    <property type="entry name" value="Polbeta"/>
    <property type="match status" value="1"/>
</dbReference>
<protein>
    <submittedName>
        <fullName evidence="2">Nucleotidyltransferase domain-containing protein</fullName>
    </submittedName>
</protein>
<organism evidence="2 3">
    <name type="scientific">Clostridium moutaii</name>
    <dbReference type="NCBI Taxonomy" id="3240932"/>
    <lineage>
        <taxon>Bacteria</taxon>
        <taxon>Bacillati</taxon>
        <taxon>Bacillota</taxon>
        <taxon>Clostridia</taxon>
        <taxon>Eubacteriales</taxon>
        <taxon>Clostridiaceae</taxon>
        <taxon>Clostridium</taxon>
    </lineage>
</organism>
<keyword evidence="3" id="KW-1185">Reference proteome</keyword>
<dbReference type="CDD" id="cd05403">
    <property type="entry name" value="NT_KNTase_like"/>
    <property type="match status" value="1"/>
</dbReference>
<proteinExistence type="predicted"/>
<dbReference type="InterPro" id="IPR043519">
    <property type="entry name" value="NT_sf"/>
</dbReference>
<feature type="domain" description="Polymerase beta nucleotidyltransferase" evidence="1">
    <location>
        <begin position="15"/>
        <end position="107"/>
    </location>
</feature>
<dbReference type="SUPFAM" id="SSF81301">
    <property type="entry name" value="Nucleotidyltransferase"/>
    <property type="match status" value="1"/>
</dbReference>
<comment type="caution">
    <text evidence="2">The sequence shown here is derived from an EMBL/GenBank/DDBJ whole genome shotgun (WGS) entry which is preliminary data.</text>
</comment>
<dbReference type="EMBL" id="JBGEWD010000007">
    <property type="protein sequence ID" value="MEY8000350.1"/>
    <property type="molecule type" value="Genomic_DNA"/>
</dbReference>